<evidence type="ECO:0000256" key="2">
    <source>
        <dbReference type="ARBA" id="ARBA00008333"/>
    </source>
</evidence>
<evidence type="ECO:0000259" key="10">
    <source>
        <dbReference type="PROSITE" id="PS51007"/>
    </source>
</evidence>
<reference evidence="11" key="1">
    <citation type="journal article" date="2015" name="Nature">
        <title>Complex archaea that bridge the gap between prokaryotes and eukaryotes.</title>
        <authorList>
            <person name="Spang A."/>
            <person name="Saw J.H."/>
            <person name="Jorgensen S.L."/>
            <person name="Zaremba-Niedzwiedzka K."/>
            <person name="Martijn J."/>
            <person name="Lind A.E."/>
            <person name="van Eijk R."/>
            <person name="Schleper C."/>
            <person name="Guy L."/>
            <person name="Ettema T.J."/>
        </authorList>
    </citation>
    <scope>NUCLEOTIDE SEQUENCE</scope>
</reference>
<feature type="transmembrane region" description="Helical" evidence="9">
    <location>
        <begin position="273"/>
        <end position="298"/>
    </location>
</feature>
<sequence length="533" mass="58428">PDQIEPITVTMRNELMALSPAVSLPNELLTTKQAQSLYQQNCAACHGVKGQGDGELAATLEPTPTDFSDKSRAMNRSIVGLYDAITNGIEGTAMVALSHLTEQERWSLAFYAGSIAFQTTTNSPATVPVGMTTQDFISNSPNVLLQKFPTTDETNLSKLRANPDVLFSADDPLTMAKQQLSASYDSYIAKEYKKAQSEAVSAYLDGFELAENALDAYNPELRLSIEKSMMAFRQLAGQVDKEAELKAMLEQSKTQLSQAQDILSTDTLSNSTLFSASLIILLREGIEAILVVLALATVLVKTERRDALKYLHFGWTSALVLGVATWWAAQNLVTISGASREIMEGMGALLAAVILFYVGFWMHSKTNASAWQAYIKENIHRHLSTGTLWGIAGLSFIAVYREVFETVLFYQALISQSAPTQLSSISSGFIVAAIALAIIAWVMVKFSLRLPIRTFFSFTTYLMLILSFILMGKAIAALQEADIVNISALPVDLQFTWLGIHPTWEGVIAQLLILIVSVIILMGIWPSRRKLNA</sequence>
<comment type="similarity">
    <text evidence="2">Belongs to the oxidase-dependent Fe transporter (OFeT) (TC 9.A.10.1) family.</text>
</comment>
<dbReference type="GO" id="GO:0033573">
    <property type="term" value="C:high-affinity iron permease complex"/>
    <property type="evidence" value="ECO:0007669"/>
    <property type="project" value="InterPro"/>
</dbReference>
<dbReference type="InterPro" id="IPR004923">
    <property type="entry name" value="FTR1/Fip1/EfeU"/>
</dbReference>
<dbReference type="PANTHER" id="PTHR31632">
    <property type="entry name" value="IRON TRANSPORTER FTH1"/>
    <property type="match status" value="1"/>
</dbReference>
<feature type="transmembrane region" description="Helical" evidence="9">
    <location>
        <begin position="455"/>
        <end position="476"/>
    </location>
</feature>
<dbReference type="Gene3D" id="1.10.760.10">
    <property type="entry name" value="Cytochrome c-like domain"/>
    <property type="match status" value="1"/>
</dbReference>
<evidence type="ECO:0000256" key="9">
    <source>
        <dbReference type="SAM" id="Phobius"/>
    </source>
</evidence>
<evidence type="ECO:0000256" key="8">
    <source>
        <dbReference type="ARBA" id="ARBA00023136"/>
    </source>
</evidence>
<keyword evidence="7" id="KW-0408">Iron</keyword>
<evidence type="ECO:0000256" key="1">
    <source>
        <dbReference type="ARBA" id="ARBA00004141"/>
    </source>
</evidence>
<dbReference type="GO" id="GO:0046872">
    <property type="term" value="F:metal ion binding"/>
    <property type="evidence" value="ECO:0007669"/>
    <property type="project" value="UniProtKB-KW"/>
</dbReference>
<keyword evidence="4 9" id="KW-0812">Transmembrane</keyword>
<accession>A0A0F9FU90</accession>
<dbReference type="GO" id="GO:0015093">
    <property type="term" value="F:ferrous iron transmembrane transporter activity"/>
    <property type="evidence" value="ECO:0007669"/>
    <property type="project" value="TreeGrafter"/>
</dbReference>
<dbReference type="GO" id="GO:0020037">
    <property type="term" value="F:heme binding"/>
    <property type="evidence" value="ECO:0007669"/>
    <property type="project" value="InterPro"/>
</dbReference>
<proteinExistence type="inferred from homology"/>
<evidence type="ECO:0000256" key="4">
    <source>
        <dbReference type="ARBA" id="ARBA00022692"/>
    </source>
</evidence>
<feature type="transmembrane region" description="Helical" evidence="9">
    <location>
        <begin position="421"/>
        <end position="443"/>
    </location>
</feature>
<dbReference type="EMBL" id="LAZR01020181">
    <property type="protein sequence ID" value="KKL89813.1"/>
    <property type="molecule type" value="Genomic_DNA"/>
</dbReference>
<comment type="caution">
    <text evidence="11">The sequence shown here is derived from an EMBL/GenBank/DDBJ whole genome shotgun (WGS) entry which is preliminary data.</text>
</comment>
<evidence type="ECO:0000313" key="11">
    <source>
        <dbReference type="EMBL" id="KKL89813.1"/>
    </source>
</evidence>
<name>A0A0F9FU90_9ZZZZ</name>
<feature type="transmembrane region" description="Helical" evidence="9">
    <location>
        <begin position="310"/>
        <end position="330"/>
    </location>
</feature>
<keyword evidence="3" id="KW-0349">Heme</keyword>
<dbReference type="Pfam" id="PF03239">
    <property type="entry name" value="FTR1"/>
    <property type="match status" value="1"/>
</dbReference>
<evidence type="ECO:0000256" key="6">
    <source>
        <dbReference type="ARBA" id="ARBA00022989"/>
    </source>
</evidence>
<keyword evidence="8 9" id="KW-0472">Membrane</keyword>
<evidence type="ECO:0000256" key="7">
    <source>
        <dbReference type="ARBA" id="ARBA00023004"/>
    </source>
</evidence>
<feature type="non-terminal residue" evidence="11">
    <location>
        <position position="1"/>
    </location>
</feature>
<feature type="transmembrane region" description="Helical" evidence="9">
    <location>
        <begin position="383"/>
        <end position="401"/>
    </location>
</feature>
<gene>
    <name evidence="11" type="ORF">LCGC14_1910930</name>
</gene>
<evidence type="ECO:0000256" key="3">
    <source>
        <dbReference type="ARBA" id="ARBA00022617"/>
    </source>
</evidence>
<dbReference type="AlphaFoldDB" id="A0A0F9FU90"/>
<organism evidence="11">
    <name type="scientific">marine sediment metagenome</name>
    <dbReference type="NCBI Taxonomy" id="412755"/>
    <lineage>
        <taxon>unclassified sequences</taxon>
        <taxon>metagenomes</taxon>
        <taxon>ecological metagenomes</taxon>
    </lineage>
</organism>
<dbReference type="Pfam" id="PF00034">
    <property type="entry name" value="Cytochrom_C"/>
    <property type="match status" value="1"/>
</dbReference>
<keyword evidence="6 9" id="KW-1133">Transmembrane helix</keyword>
<keyword evidence="5" id="KW-0479">Metal-binding</keyword>
<feature type="domain" description="Cytochrome c" evidence="10">
    <location>
        <begin position="29"/>
        <end position="116"/>
    </location>
</feature>
<feature type="transmembrane region" description="Helical" evidence="9">
    <location>
        <begin position="507"/>
        <end position="525"/>
    </location>
</feature>
<comment type="subcellular location">
    <subcellularLocation>
        <location evidence="1">Membrane</location>
        <topology evidence="1">Multi-pass membrane protein</topology>
    </subcellularLocation>
</comment>
<dbReference type="GO" id="GO:0009055">
    <property type="term" value="F:electron transfer activity"/>
    <property type="evidence" value="ECO:0007669"/>
    <property type="project" value="InterPro"/>
</dbReference>
<dbReference type="InterPro" id="IPR009056">
    <property type="entry name" value="Cyt_c-like_dom"/>
</dbReference>
<dbReference type="SUPFAM" id="SSF46626">
    <property type="entry name" value="Cytochrome c"/>
    <property type="match status" value="1"/>
</dbReference>
<dbReference type="PANTHER" id="PTHR31632:SF2">
    <property type="entry name" value="PLASMA MEMBRANE IRON PERMEASE"/>
    <property type="match status" value="1"/>
</dbReference>
<feature type="transmembrane region" description="Helical" evidence="9">
    <location>
        <begin position="342"/>
        <end position="362"/>
    </location>
</feature>
<protein>
    <recommendedName>
        <fullName evidence="10">Cytochrome c domain-containing protein</fullName>
    </recommendedName>
</protein>
<dbReference type="PROSITE" id="PS51007">
    <property type="entry name" value="CYTC"/>
    <property type="match status" value="1"/>
</dbReference>
<evidence type="ECO:0000256" key="5">
    <source>
        <dbReference type="ARBA" id="ARBA00022723"/>
    </source>
</evidence>
<dbReference type="InterPro" id="IPR036909">
    <property type="entry name" value="Cyt_c-like_dom_sf"/>
</dbReference>